<organism evidence="2">
    <name type="scientific">Arundo donax</name>
    <name type="common">Giant reed</name>
    <name type="synonym">Donax arundinaceus</name>
    <dbReference type="NCBI Taxonomy" id="35708"/>
    <lineage>
        <taxon>Eukaryota</taxon>
        <taxon>Viridiplantae</taxon>
        <taxon>Streptophyta</taxon>
        <taxon>Embryophyta</taxon>
        <taxon>Tracheophyta</taxon>
        <taxon>Spermatophyta</taxon>
        <taxon>Magnoliopsida</taxon>
        <taxon>Liliopsida</taxon>
        <taxon>Poales</taxon>
        <taxon>Poaceae</taxon>
        <taxon>PACMAD clade</taxon>
        <taxon>Arundinoideae</taxon>
        <taxon>Arundineae</taxon>
        <taxon>Arundo</taxon>
    </lineage>
</organism>
<feature type="compositionally biased region" description="Polar residues" evidence="1">
    <location>
        <begin position="38"/>
        <end position="56"/>
    </location>
</feature>
<proteinExistence type="predicted"/>
<accession>A0A0A9GGS6</accession>
<evidence type="ECO:0000313" key="2">
    <source>
        <dbReference type="EMBL" id="JAE24310.1"/>
    </source>
</evidence>
<feature type="compositionally biased region" description="Low complexity" evidence="1">
    <location>
        <begin position="1"/>
        <end position="16"/>
    </location>
</feature>
<sequence>MNSSSASASASASASPSPCPAERYSPSAARSCGGISTAAGSAQDTPSDAGSSTRCS</sequence>
<reference evidence="2" key="1">
    <citation type="submission" date="2014-09" db="EMBL/GenBank/DDBJ databases">
        <authorList>
            <person name="Magalhaes I.L.F."/>
            <person name="Oliveira U."/>
            <person name="Santos F.R."/>
            <person name="Vidigal T.H.D.A."/>
            <person name="Brescovit A.D."/>
            <person name="Santos A.J."/>
        </authorList>
    </citation>
    <scope>NUCLEOTIDE SEQUENCE</scope>
    <source>
        <tissue evidence="2">Shoot tissue taken approximately 20 cm above the soil surface</tissue>
    </source>
</reference>
<evidence type="ECO:0000256" key="1">
    <source>
        <dbReference type="SAM" id="MobiDB-lite"/>
    </source>
</evidence>
<dbReference type="EMBL" id="GBRH01173586">
    <property type="protein sequence ID" value="JAE24310.1"/>
    <property type="molecule type" value="Transcribed_RNA"/>
</dbReference>
<reference evidence="2" key="2">
    <citation type="journal article" date="2015" name="Data Brief">
        <title>Shoot transcriptome of the giant reed, Arundo donax.</title>
        <authorList>
            <person name="Barrero R.A."/>
            <person name="Guerrero F.D."/>
            <person name="Moolhuijzen P."/>
            <person name="Goolsby J.A."/>
            <person name="Tidwell J."/>
            <person name="Bellgard S.E."/>
            <person name="Bellgard M.I."/>
        </authorList>
    </citation>
    <scope>NUCLEOTIDE SEQUENCE</scope>
    <source>
        <tissue evidence="2">Shoot tissue taken approximately 20 cm above the soil surface</tissue>
    </source>
</reference>
<name>A0A0A9GGS6_ARUDO</name>
<dbReference type="AlphaFoldDB" id="A0A0A9GGS6"/>
<protein>
    <submittedName>
        <fullName evidence="2">Uncharacterized protein</fullName>
    </submittedName>
</protein>
<feature type="region of interest" description="Disordered" evidence="1">
    <location>
        <begin position="1"/>
        <end position="56"/>
    </location>
</feature>